<accession>A0A0M3K8A3</accession>
<dbReference type="AlphaFoldDB" id="A0A0M3K8A3"/>
<feature type="domain" description="Cadherin" evidence="10">
    <location>
        <begin position="429"/>
        <end position="536"/>
    </location>
</feature>
<evidence type="ECO:0000256" key="5">
    <source>
        <dbReference type="ARBA" id="ARBA00022989"/>
    </source>
</evidence>
<keyword evidence="5 9" id="KW-1133">Transmembrane helix</keyword>
<evidence type="ECO:0000259" key="10">
    <source>
        <dbReference type="PROSITE" id="PS50268"/>
    </source>
</evidence>
<dbReference type="GO" id="GO:0005886">
    <property type="term" value="C:plasma membrane"/>
    <property type="evidence" value="ECO:0007669"/>
    <property type="project" value="UniProtKB-SubCell"/>
</dbReference>
<keyword evidence="3" id="KW-0677">Repeat</keyword>
<organism evidence="11">
    <name type="scientific">Anisakis simplex</name>
    <name type="common">Herring worm</name>
    <dbReference type="NCBI Taxonomy" id="6269"/>
    <lineage>
        <taxon>Eukaryota</taxon>
        <taxon>Metazoa</taxon>
        <taxon>Ecdysozoa</taxon>
        <taxon>Nematoda</taxon>
        <taxon>Chromadorea</taxon>
        <taxon>Rhabditida</taxon>
        <taxon>Spirurina</taxon>
        <taxon>Ascaridomorpha</taxon>
        <taxon>Ascaridoidea</taxon>
        <taxon>Anisakidae</taxon>
        <taxon>Anisakis</taxon>
        <taxon>Anisakis simplex complex</taxon>
    </lineage>
</organism>
<dbReference type="PRINTS" id="PR00205">
    <property type="entry name" value="CADHERIN"/>
</dbReference>
<feature type="domain" description="Cadherin" evidence="10">
    <location>
        <begin position="689"/>
        <end position="810"/>
    </location>
</feature>
<dbReference type="PANTHER" id="PTHR24026">
    <property type="entry name" value="FAT ATYPICAL CADHERIN-RELATED"/>
    <property type="match status" value="1"/>
</dbReference>
<feature type="compositionally biased region" description="Low complexity" evidence="8">
    <location>
        <begin position="643"/>
        <end position="655"/>
    </location>
</feature>
<evidence type="ECO:0000256" key="8">
    <source>
        <dbReference type="SAM" id="MobiDB-lite"/>
    </source>
</evidence>
<evidence type="ECO:0000256" key="6">
    <source>
        <dbReference type="ARBA" id="ARBA00023136"/>
    </source>
</evidence>
<keyword evidence="4 7" id="KW-0106">Calcium</keyword>
<evidence type="ECO:0000256" key="4">
    <source>
        <dbReference type="ARBA" id="ARBA00022837"/>
    </source>
</evidence>
<dbReference type="PANTHER" id="PTHR24026:SF126">
    <property type="entry name" value="PROTOCADHERIN FAT 4"/>
    <property type="match status" value="1"/>
</dbReference>
<dbReference type="Gene3D" id="2.60.40.60">
    <property type="entry name" value="Cadherins"/>
    <property type="match status" value="5"/>
</dbReference>
<dbReference type="WBParaSite" id="ASIM_0001719401-mRNA-1">
    <property type="protein sequence ID" value="ASIM_0001719401-mRNA-1"/>
    <property type="gene ID" value="ASIM_0001719401"/>
</dbReference>
<dbReference type="InterPro" id="IPR015919">
    <property type="entry name" value="Cadherin-like_sf"/>
</dbReference>
<dbReference type="SUPFAM" id="SSF49313">
    <property type="entry name" value="Cadherin-like"/>
    <property type="match status" value="4"/>
</dbReference>
<dbReference type="InterPro" id="IPR020894">
    <property type="entry name" value="Cadherin_CS"/>
</dbReference>
<evidence type="ECO:0000313" key="11">
    <source>
        <dbReference type="WBParaSite" id="ASIM_0001719401-mRNA-1"/>
    </source>
</evidence>
<comment type="subcellular location">
    <subcellularLocation>
        <location evidence="1">Membrane</location>
    </subcellularLocation>
</comment>
<feature type="region of interest" description="Disordered" evidence="8">
    <location>
        <begin position="940"/>
        <end position="971"/>
    </location>
</feature>
<dbReference type="SMART" id="SM00112">
    <property type="entry name" value="CA"/>
    <property type="match status" value="4"/>
</dbReference>
<dbReference type="Pfam" id="PF00028">
    <property type="entry name" value="Cadherin"/>
    <property type="match status" value="1"/>
</dbReference>
<feature type="domain" description="Cadherin" evidence="10">
    <location>
        <begin position="538"/>
        <end position="688"/>
    </location>
</feature>
<dbReference type="PROSITE" id="PS50268">
    <property type="entry name" value="CADHERIN_2"/>
    <property type="match status" value="5"/>
</dbReference>
<evidence type="ECO:0000256" key="9">
    <source>
        <dbReference type="SAM" id="Phobius"/>
    </source>
</evidence>
<evidence type="ECO:0000256" key="3">
    <source>
        <dbReference type="ARBA" id="ARBA00022737"/>
    </source>
</evidence>
<proteinExistence type="predicted"/>
<keyword evidence="2 9" id="KW-0812">Transmembrane</keyword>
<feature type="transmembrane region" description="Helical" evidence="9">
    <location>
        <begin position="980"/>
        <end position="1003"/>
    </location>
</feature>
<evidence type="ECO:0000256" key="2">
    <source>
        <dbReference type="ARBA" id="ARBA00022692"/>
    </source>
</evidence>
<dbReference type="InterPro" id="IPR002126">
    <property type="entry name" value="Cadherin-like_dom"/>
</dbReference>
<feature type="domain" description="Cadherin" evidence="10">
    <location>
        <begin position="326"/>
        <end position="427"/>
    </location>
</feature>
<feature type="domain" description="Cadherin" evidence="10">
    <location>
        <begin position="207"/>
        <end position="325"/>
    </location>
</feature>
<reference evidence="11" key="1">
    <citation type="submission" date="2017-02" db="UniProtKB">
        <authorList>
            <consortium name="WormBaseParasite"/>
        </authorList>
    </citation>
    <scope>IDENTIFICATION</scope>
</reference>
<protein>
    <submittedName>
        <fullName evidence="11">Cadherin domain protein</fullName>
    </submittedName>
</protein>
<evidence type="ECO:0000256" key="7">
    <source>
        <dbReference type="PROSITE-ProRule" id="PRU00043"/>
    </source>
</evidence>
<dbReference type="CDD" id="cd11304">
    <property type="entry name" value="Cadherin_repeat"/>
    <property type="match status" value="6"/>
</dbReference>
<name>A0A0M3K8A3_ANISI</name>
<keyword evidence="6 9" id="KW-0472">Membrane</keyword>
<sequence>LYLAKSFEATQLAVLEAKLTVSDENHHTEPDDEALVIIRLVRREEQIADVDLLKFDDEIVPKIIAVPEDTPIGSYVYTVNVRPVATELLDNLASSSSLRFDDASAAQAEFDVSITGTRNAALSNNNNYYNHKQHLHRRITYSLSEGHRLFTINPITGVISTVAGLRSTGESNVTVVANQPASQTSVPIWLVVRAVRSASTTRMYSLTSESLVLNITENVAIGTLISSSIVSSSATAAQLPTPSGDTEKNTKKMPSLGLSYRIFGQDSAYLRIDEKGAIYTALEVDHEIKPRLAAFIYVFHSTSDHISIIPITVNVLDENDSEPQFPKKLYAAKVMENSPINTFIVKAQAMDSDDSELEYSLMMNSDSAALSSLLTVDHQGQIRSAEPLLGLEGDYQFAVIARDGKHNGASASVFLTILPTSRCQPTLPESTPTVFTINENQQAPTVLTHFKANLPAAKSDDDECELKYAIWDGFRYVNETQFFTMNALTGELSTRVAFDYETSNRYSLVLAAQSGELFAQLDVEVRVMDLDDNPIEVIDKMSRFDVAEDERAGKIIGRIRAQDRDATDSVYYHLLTDADGKFEVDTTSGTISLRDQLDRERQDSYELKILVSNSAEWHSSSLSAETETGMRRENDHPAASTIQQQQLQDQLSKSDQMADQSEEQRQHGGVLAIVMINVLDVNDNGPIFDKELYVKAIAHTALAGTKLLSVHARDPDLTNQLSADGDIVVYRIDDIIYRYLDRSRQASDFLAVNEHSGLVSLSQPVAEFRGGVFEARIISSDIKPQNTLAHTATTKLKVWIYDESDDVIELEIESNIEEKLKSSRTQEIIHLLSDLCECSVILLGADYGRLMKMHEVDKPSQVKATDTAAAAASTVAASNSLQQQPSSKHIRVHFIFVNRTNNQILTAERAISIVDKKAAINPDLVVPRLIAASAAAAASAQPQSDGHRSAAAAAVRSEPNHHHHHQPSTTTSRRSTEVALLLYVFAFLLITVLLIFALILCYYRSRFLSEKRSYEEQKIAVGSLNKLNRYKQPPPYIAPPLHNLREKYAVDETESSYGTQEVQMIVEDESIEKRVRYS</sequence>
<dbReference type="GO" id="GO:0005509">
    <property type="term" value="F:calcium ion binding"/>
    <property type="evidence" value="ECO:0007669"/>
    <property type="project" value="UniProtKB-UniRule"/>
</dbReference>
<dbReference type="PROSITE" id="PS00232">
    <property type="entry name" value="CADHERIN_1"/>
    <property type="match status" value="1"/>
</dbReference>
<dbReference type="GO" id="GO:0007156">
    <property type="term" value="P:homophilic cell adhesion via plasma membrane adhesion molecules"/>
    <property type="evidence" value="ECO:0007669"/>
    <property type="project" value="InterPro"/>
</dbReference>
<evidence type="ECO:0000256" key="1">
    <source>
        <dbReference type="ARBA" id="ARBA00004370"/>
    </source>
</evidence>
<feature type="region of interest" description="Disordered" evidence="8">
    <location>
        <begin position="620"/>
        <end position="664"/>
    </location>
</feature>